<evidence type="ECO:0000256" key="3">
    <source>
        <dbReference type="ARBA" id="ARBA00023315"/>
    </source>
</evidence>
<dbReference type="PANTHER" id="PTHR23416">
    <property type="entry name" value="SIALIC ACID SYNTHASE-RELATED"/>
    <property type="match status" value="1"/>
</dbReference>
<evidence type="ECO:0000256" key="2">
    <source>
        <dbReference type="ARBA" id="ARBA00022737"/>
    </source>
</evidence>
<dbReference type="AlphaFoldDB" id="A0A081K9L7"/>
<dbReference type="InterPro" id="IPR051159">
    <property type="entry name" value="Hexapeptide_acetyltransf"/>
</dbReference>
<dbReference type="RefSeq" id="WP_020580535.1">
    <property type="nucleotide sequence ID" value="NZ_JOJP01000001.1"/>
</dbReference>
<evidence type="ECO:0000256" key="1">
    <source>
        <dbReference type="ARBA" id="ARBA00022679"/>
    </source>
</evidence>
<dbReference type="Proteomes" id="UP000027997">
    <property type="component" value="Unassembled WGS sequence"/>
</dbReference>
<dbReference type="InterPro" id="IPR011004">
    <property type="entry name" value="Trimer_LpxA-like_sf"/>
</dbReference>
<keyword evidence="5" id="KW-1185">Reference proteome</keyword>
<keyword evidence="3" id="KW-0012">Acyltransferase</keyword>
<reference evidence="4 5" key="1">
    <citation type="submission" date="2014-06" db="EMBL/GenBank/DDBJ databases">
        <title>Whole Genome Sequences of Three Symbiotic Endozoicomonas Bacteria.</title>
        <authorList>
            <person name="Neave M.J."/>
            <person name="Apprill A."/>
            <person name="Voolstra C.R."/>
        </authorList>
    </citation>
    <scope>NUCLEOTIDE SEQUENCE [LARGE SCALE GENOMIC DNA]</scope>
    <source>
        <strain evidence="4 5">DSM 22380</strain>
    </source>
</reference>
<accession>A0A081K9L7</accession>
<protein>
    <submittedName>
        <fullName evidence="4">Acetyltransferase</fullName>
    </submittedName>
</protein>
<dbReference type="CDD" id="cd04647">
    <property type="entry name" value="LbH_MAT_like"/>
    <property type="match status" value="1"/>
</dbReference>
<organism evidence="4 5">
    <name type="scientific">Endozoicomonas elysicola</name>
    <dbReference type="NCBI Taxonomy" id="305900"/>
    <lineage>
        <taxon>Bacteria</taxon>
        <taxon>Pseudomonadati</taxon>
        <taxon>Pseudomonadota</taxon>
        <taxon>Gammaproteobacteria</taxon>
        <taxon>Oceanospirillales</taxon>
        <taxon>Endozoicomonadaceae</taxon>
        <taxon>Endozoicomonas</taxon>
    </lineage>
</organism>
<sequence length="241" mass="25830">MLDSLKARLKNSDSSTARALFTTLKSIRSFEMPVIKPLHGLFYHLHKIITGFISSLTRIFYWTPLFKSQLANTPRKLYLYSGMPLLLGPLKITMGDHCRLSGHTTISGRASKTLKPQLNIGSNVGISWQNEIFVGDRINIGDNVRLAVKVRLVGYPGHPVDPAARARGEPDSDDQVGSIIIEDDVWLAAGVTVMSGVTIGAGTIVATGSVVTKDLPSGVLAGGIPAKVIKSLDLPSETGNG</sequence>
<dbReference type="InterPro" id="IPR001451">
    <property type="entry name" value="Hexapep"/>
</dbReference>
<dbReference type="EMBL" id="JOJP01000001">
    <property type="protein sequence ID" value="KEI70843.1"/>
    <property type="molecule type" value="Genomic_DNA"/>
</dbReference>
<dbReference type="GO" id="GO:0016746">
    <property type="term" value="F:acyltransferase activity"/>
    <property type="evidence" value="ECO:0007669"/>
    <property type="project" value="UniProtKB-KW"/>
</dbReference>
<gene>
    <name evidence="4" type="ORF">GV64_08850</name>
</gene>
<dbReference type="STRING" id="305900.GV64_08850"/>
<dbReference type="Pfam" id="PF00132">
    <property type="entry name" value="Hexapep"/>
    <property type="match status" value="1"/>
</dbReference>
<dbReference type="InterPro" id="IPR018357">
    <property type="entry name" value="Hexapep_transf_CS"/>
</dbReference>
<name>A0A081K9L7_9GAMM</name>
<dbReference type="PROSITE" id="PS00101">
    <property type="entry name" value="HEXAPEP_TRANSFERASES"/>
    <property type="match status" value="1"/>
</dbReference>
<dbReference type="Gene3D" id="2.160.10.10">
    <property type="entry name" value="Hexapeptide repeat proteins"/>
    <property type="match status" value="1"/>
</dbReference>
<dbReference type="SUPFAM" id="SSF51161">
    <property type="entry name" value="Trimeric LpxA-like enzymes"/>
    <property type="match status" value="1"/>
</dbReference>
<evidence type="ECO:0000313" key="5">
    <source>
        <dbReference type="Proteomes" id="UP000027997"/>
    </source>
</evidence>
<proteinExistence type="predicted"/>
<keyword evidence="1 4" id="KW-0808">Transferase</keyword>
<evidence type="ECO:0000313" key="4">
    <source>
        <dbReference type="EMBL" id="KEI70843.1"/>
    </source>
</evidence>
<dbReference type="eggNOG" id="COG0110">
    <property type="taxonomic scope" value="Bacteria"/>
</dbReference>
<comment type="caution">
    <text evidence="4">The sequence shown here is derived from an EMBL/GenBank/DDBJ whole genome shotgun (WGS) entry which is preliminary data.</text>
</comment>
<keyword evidence="2" id="KW-0677">Repeat</keyword>